<keyword evidence="2" id="KW-1185">Reference proteome</keyword>
<protein>
    <submittedName>
        <fullName evidence="1">Uncharacterized protein</fullName>
    </submittedName>
</protein>
<reference evidence="1" key="1">
    <citation type="submission" date="2023-03" db="EMBL/GenBank/DDBJ databases">
        <title>Massive genome expansion in bonnet fungi (Mycena s.s.) driven by repeated elements and novel gene families across ecological guilds.</title>
        <authorList>
            <consortium name="Lawrence Berkeley National Laboratory"/>
            <person name="Harder C.B."/>
            <person name="Miyauchi S."/>
            <person name="Viragh M."/>
            <person name="Kuo A."/>
            <person name="Thoen E."/>
            <person name="Andreopoulos B."/>
            <person name="Lu D."/>
            <person name="Skrede I."/>
            <person name="Drula E."/>
            <person name="Henrissat B."/>
            <person name="Morin E."/>
            <person name="Kohler A."/>
            <person name="Barry K."/>
            <person name="LaButti K."/>
            <person name="Morin E."/>
            <person name="Salamov A."/>
            <person name="Lipzen A."/>
            <person name="Mereny Z."/>
            <person name="Hegedus B."/>
            <person name="Baldrian P."/>
            <person name="Stursova M."/>
            <person name="Weitz H."/>
            <person name="Taylor A."/>
            <person name="Grigoriev I.V."/>
            <person name="Nagy L.G."/>
            <person name="Martin F."/>
            <person name="Kauserud H."/>
        </authorList>
    </citation>
    <scope>NUCLEOTIDE SEQUENCE</scope>
    <source>
        <strain evidence="1">CBHHK002</strain>
    </source>
</reference>
<dbReference type="Proteomes" id="UP001218218">
    <property type="component" value="Unassembled WGS sequence"/>
</dbReference>
<dbReference type="EMBL" id="JARIHO010000011">
    <property type="protein sequence ID" value="KAJ7353358.1"/>
    <property type="molecule type" value="Genomic_DNA"/>
</dbReference>
<name>A0AAD7AA95_9AGAR</name>
<dbReference type="AlphaFoldDB" id="A0AAD7AA95"/>
<organism evidence="1 2">
    <name type="scientific">Mycena albidolilacea</name>
    <dbReference type="NCBI Taxonomy" id="1033008"/>
    <lineage>
        <taxon>Eukaryota</taxon>
        <taxon>Fungi</taxon>
        <taxon>Dikarya</taxon>
        <taxon>Basidiomycota</taxon>
        <taxon>Agaricomycotina</taxon>
        <taxon>Agaricomycetes</taxon>
        <taxon>Agaricomycetidae</taxon>
        <taxon>Agaricales</taxon>
        <taxon>Marasmiineae</taxon>
        <taxon>Mycenaceae</taxon>
        <taxon>Mycena</taxon>
    </lineage>
</organism>
<accession>A0AAD7AA95</accession>
<gene>
    <name evidence="1" type="ORF">DFH08DRAFT_856618</name>
</gene>
<sequence>MGSVCSAIGRLLNAIISAIAKILETLVSAVFSVLVTVIELLEYMFCCRCFGDRSEDSFRSRRREKNLAASSTAATG</sequence>
<comment type="caution">
    <text evidence="1">The sequence shown here is derived from an EMBL/GenBank/DDBJ whole genome shotgun (WGS) entry which is preliminary data.</text>
</comment>
<evidence type="ECO:0000313" key="2">
    <source>
        <dbReference type="Proteomes" id="UP001218218"/>
    </source>
</evidence>
<proteinExistence type="predicted"/>
<evidence type="ECO:0000313" key="1">
    <source>
        <dbReference type="EMBL" id="KAJ7353358.1"/>
    </source>
</evidence>